<dbReference type="Proteomes" id="UP001350748">
    <property type="component" value="Unassembled WGS sequence"/>
</dbReference>
<protein>
    <submittedName>
        <fullName evidence="1">DUF2948 family protein</fullName>
    </submittedName>
</protein>
<accession>A0ABU7XFP2</accession>
<evidence type="ECO:0000313" key="1">
    <source>
        <dbReference type="EMBL" id="MEF3365321.1"/>
    </source>
</evidence>
<gene>
    <name evidence="1" type="ORF">V3H18_02105</name>
</gene>
<comment type="caution">
    <text evidence="1">The sequence shown here is derived from an EMBL/GenBank/DDBJ whole genome shotgun (WGS) entry which is preliminary data.</text>
</comment>
<dbReference type="InterPro" id="IPR021335">
    <property type="entry name" value="DUF2948"/>
</dbReference>
<organism evidence="1 2">
    <name type="scientific">Methylocystis borbori</name>
    <dbReference type="NCBI Taxonomy" id="3118750"/>
    <lineage>
        <taxon>Bacteria</taxon>
        <taxon>Pseudomonadati</taxon>
        <taxon>Pseudomonadota</taxon>
        <taxon>Alphaproteobacteria</taxon>
        <taxon>Hyphomicrobiales</taxon>
        <taxon>Methylocystaceae</taxon>
        <taxon>Methylocystis</taxon>
    </lineage>
</organism>
<reference evidence="1 2" key="1">
    <citation type="submission" date="2024-02" db="EMBL/GenBank/DDBJ databases">
        <authorList>
            <person name="Grouzdev D."/>
        </authorList>
    </citation>
    <scope>NUCLEOTIDE SEQUENCE [LARGE SCALE GENOMIC DNA]</scope>
    <source>
        <strain evidence="1 2">9N</strain>
    </source>
</reference>
<keyword evidence="2" id="KW-1185">Reference proteome</keyword>
<dbReference type="EMBL" id="JAZHYN010000004">
    <property type="protein sequence ID" value="MEF3365321.1"/>
    <property type="molecule type" value="Genomic_DNA"/>
</dbReference>
<name>A0ABU7XFP2_9HYPH</name>
<dbReference type="Pfam" id="PF11164">
    <property type="entry name" value="DUF2948"/>
    <property type="match status" value="1"/>
</dbReference>
<evidence type="ECO:0000313" key="2">
    <source>
        <dbReference type="Proteomes" id="UP001350748"/>
    </source>
</evidence>
<dbReference type="RefSeq" id="WP_332080228.1">
    <property type="nucleotide sequence ID" value="NZ_JAZHYN010000004.1"/>
</dbReference>
<sequence>MASPSLQNGQSALRLHALDSEDLPFLSAHLQDTLVRVGDIAFLPAKRRFALIGSRFDWAAELEGRLERCRSGLHFEGVQRVRCQCVARDRPDAILELLAVTFEPGPEPPSGVVRLIFAGGASIALDVECVEAQLADLGPRWKVAARPVHDLGRELDENASQGS</sequence>
<proteinExistence type="predicted"/>